<feature type="region of interest" description="Disordered" evidence="1">
    <location>
        <begin position="349"/>
        <end position="369"/>
    </location>
</feature>
<feature type="region of interest" description="Disordered" evidence="1">
    <location>
        <begin position="81"/>
        <end position="140"/>
    </location>
</feature>
<dbReference type="PANTHER" id="PTHR15967:SF0">
    <property type="entry name" value="E2F-ASSOCIATED PHOSPHOPROTEIN"/>
    <property type="match status" value="1"/>
</dbReference>
<gene>
    <name evidence="2" type="ORF">Fcan01_06250</name>
</gene>
<accession>A0A226ET24</accession>
<evidence type="ECO:0000313" key="3">
    <source>
        <dbReference type="Proteomes" id="UP000198287"/>
    </source>
</evidence>
<reference evidence="2 3" key="1">
    <citation type="submission" date="2015-12" db="EMBL/GenBank/DDBJ databases">
        <title>The genome of Folsomia candida.</title>
        <authorList>
            <person name="Faddeeva A."/>
            <person name="Derks M.F."/>
            <person name="Anvar Y."/>
            <person name="Smit S."/>
            <person name="Van Straalen N."/>
            <person name="Roelofs D."/>
        </authorList>
    </citation>
    <scope>NUCLEOTIDE SEQUENCE [LARGE SCALE GENOMIC DNA]</scope>
    <source>
        <strain evidence="2 3">VU population</strain>
        <tissue evidence="2">Whole body</tissue>
    </source>
</reference>
<feature type="region of interest" description="Disordered" evidence="1">
    <location>
        <begin position="1"/>
        <end position="34"/>
    </location>
</feature>
<keyword evidence="3" id="KW-1185">Reference proteome</keyword>
<dbReference type="EMBL" id="LNIX01000002">
    <property type="protein sequence ID" value="OXA60762.1"/>
    <property type="molecule type" value="Genomic_DNA"/>
</dbReference>
<feature type="region of interest" description="Disordered" evidence="1">
    <location>
        <begin position="232"/>
        <end position="296"/>
    </location>
</feature>
<evidence type="ECO:0000256" key="1">
    <source>
        <dbReference type="SAM" id="MobiDB-lite"/>
    </source>
</evidence>
<protein>
    <submittedName>
        <fullName evidence="2">E2F-associated phosphoprotein</fullName>
    </submittedName>
</protein>
<feature type="compositionally biased region" description="Polar residues" evidence="1">
    <location>
        <begin position="124"/>
        <end position="140"/>
    </location>
</feature>
<name>A0A226ET24_FOLCA</name>
<dbReference type="Pfam" id="PF10238">
    <property type="entry name" value="Eapp_C"/>
    <property type="match status" value="1"/>
</dbReference>
<organism evidence="2 3">
    <name type="scientific">Folsomia candida</name>
    <name type="common">Springtail</name>
    <dbReference type="NCBI Taxonomy" id="158441"/>
    <lineage>
        <taxon>Eukaryota</taxon>
        <taxon>Metazoa</taxon>
        <taxon>Ecdysozoa</taxon>
        <taxon>Arthropoda</taxon>
        <taxon>Hexapoda</taxon>
        <taxon>Collembola</taxon>
        <taxon>Entomobryomorpha</taxon>
        <taxon>Isotomoidea</taxon>
        <taxon>Isotomidae</taxon>
        <taxon>Proisotominae</taxon>
        <taxon>Folsomia</taxon>
    </lineage>
</organism>
<feature type="compositionally biased region" description="Basic residues" evidence="1">
    <location>
        <begin position="349"/>
        <end position="360"/>
    </location>
</feature>
<dbReference type="AlphaFoldDB" id="A0A226ET24"/>
<dbReference type="GO" id="GO:0005634">
    <property type="term" value="C:nucleus"/>
    <property type="evidence" value="ECO:0007669"/>
    <property type="project" value="TreeGrafter"/>
</dbReference>
<dbReference type="Proteomes" id="UP000198287">
    <property type="component" value="Unassembled WGS sequence"/>
</dbReference>
<evidence type="ECO:0000313" key="2">
    <source>
        <dbReference type="EMBL" id="OXA60762.1"/>
    </source>
</evidence>
<dbReference type="STRING" id="158441.A0A226ET24"/>
<dbReference type="OrthoDB" id="122464at2759"/>
<sequence length="409" mass="44405">MDYLDLGSSDSDEEDISRGEAGGAMDSDEEERIDNNRILKMLSLKSAQTSNSKSAQKMLDFEAEMEAELDRRASLIENEGGLEHQRSLNRSSSSSSLHSLGGGSNKKLAILGDAPPPGRPSCMAGTSSSSGQKRVKFQSDTNSVVGKEVIEAGTISTPAISTNPLPEGSNVGQENNSCYDNIYFDSDESDGENEDLQKHRKAKRKLLSNDELFYDPDSDVADQAWVDKQRRRYCRPVPGKKPPKGSVNSATATNTATSATSSSSSSATKANSTSASATPLEETSASETPTTTEVPLPSTDAVLNCPACFTVLCMDCQRHEFYSGQFRAMFAMNCKIDRSETLTVPLKISKSKGKRDRKKGLPAEETMSNVPSSDSDKFFPVRCRVCNSQVAVYDSEEIYHFFNCLASHP</sequence>
<dbReference type="InterPro" id="IPR019370">
    <property type="entry name" value="E2F-assoc_phosphoprotein"/>
</dbReference>
<comment type="caution">
    <text evidence="2">The sequence shown here is derived from an EMBL/GenBank/DDBJ whole genome shotgun (WGS) entry which is preliminary data.</text>
</comment>
<feature type="compositionally biased region" description="Low complexity" evidence="1">
    <location>
        <begin position="244"/>
        <end position="293"/>
    </location>
</feature>
<feature type="compositionally biased region" description="Low complexity" evidence="1">
    <location>
        <begin position="88"/>
        <end position="99"/>
    </location>
</feature>
<dbReference type="PANTHER" id="PTHR15967">
    <property type="entry name" value="E2F-ASSOCIATED PHOSPHOPROTEIN"/>
    <property type="match status" value="1"/>
</dbReference>
<proteinExistence type="predicted"/>